<keyword evidence="7" id="KW-1185">Reference proteome</keyword>
<evidence type="ECO:0000313" key="7">
    <source>
        <dbReference type="Proteomes" id="UP001202479"/>
    </source>
</evidence>
<dbReference type="PROSITE" id="PS01227">
    <property type="entry name" value="UPF0012"/>
    <property type="match status" value="1"/>
</dbReference>
<protein>
    <submittedName>
        <fullName evidence="6">NIT2</fullName>
    </submittedName>
</protein>
<dbReference type="Pfam" id="PF00795">
    <property type="entry name" value="CN_hydrolase"/>
    <property type="match status" value="1"/>
</dbReference>
<dbReference type="Proteomes" id="UP001202479">
    <property type="component" value="Unassembled WGS sequence"/>
</dbReference>
<dbReference type="RefSeq" id="XP_049182670.1">
    <property type="nucleotide sequence ID" value="XM_049323352.1"/>
</dbReference>
<evidence type="ECO:0000256" key="4">
    <source>
        <dbReference type="ARBA" id="ARBA00022801"/>
    </source>
</evidence>
<dbReference type="PANTHER" id="PTHR23088">
    <property type="entry name" value="NITRILASE-RELATED"/>
    <property type="match status" value="1"/>
</dbReference>
<sequence length="294" mass="33074">MRVSVGQLCSSASLTRNLHVVYKILNQAIQQKSQILFLPEATDYISQNALHSTELAKQVESSFLQPLLNHIKKLKSSTYVSVGVHLPGGSARKVRNVHLLIDPQGKIVCEYQKIHLFDVDVPNGPILKESNAIEPGNQVTAPFHIPNTKFNVGLAICYDIRFPELSLKLRQLGANILTFPSAFTTKTGQAHWEILSRSRALDTQCFVINAAQCGQHDVGTNLQGDVVKRVSYGESIIVDPWGRVLARGRKFDDELKRDVDDDYYEVITSELDIEELEKIRINMPLLEHRRGDMF</sequence>
<dbReference type="PROSITE" id="PS50263">
    <property type="entry name" value="CN_HYDROLASE"/>
    <property type="match status" value="1"/>
</dbReference>
<comment type="caution">
    <text evidence="6">The sequence shown here is derived from an EMBL/GenBank/DDBJ whole genome shotgun (WGS) entry which is preliminary data.</text>
</comment>
<dbReference type="CDD" id="cd07572">
    <property type="entry name" value="nit"/>
    <property type="match status" value="1"/>
</dbReference>
<evidence type="ECO:0000256" key="2">
    <source>
        <dbReference type="ARBA" id="ARBA00010613"/>
    </source>
</evidence>
<accession>A0AAI9X0E5</accession>
<evidence type="ECO:0000313" key="6">
    <source>
        <dbReference type="EMBL" id="KAI3406925.1"/>
    </source>
</evidence>
<keyword evidence="4" id="KW-0378">Hydrolase</keyword>
<keyword evidence="3" id="KW-0963">Cytoplasm</keyword>
<feature type="domain" description="CN hydrolase" evidence="5">
    <location>
        <begin position="1"/>
        <end position="273"/>
    </location>
</feature>
<comment type="similarity">
    <text evidence="2">Belongs to the carbon-nitrogen hydrolase superfamily. NIT1/NIT2 family.</text>
</comment>
<dbReference type="InterPro" id="IPR001110">
    <property type="entry name" value="UPF0012_CS"/>
</dbReference>
<evidence type="ECO:0000259" key="5">
    <source>
        <dbReference type="PROSITE" id="PS50263"/>
    </source>
</evidence>
<reference evidence="6" key="1">
    <citation type="journal article" date="2022" name="DNA Res.">
        <title>Genome analysis of five recently described species of the CUG-Ser clade uncovers Candida theae as a new hybrid lineage with pathogenic potential in the Candida parapsilosis species complex.</title>
        <authorList>
            <person name="Mixao V."/>
            <person name="Del Olmo V."/>
            <person name="Hegedusova E."/>
            <person name="Saus E."/>
            <person name="Pryszcz L."/>
            <person name="Cillingova A."/>
            <person name="Nosek J."/>
            <person name="Gabaldon T."/>
        </authorList>
    </citation>
    <scope>NUCLEOTIDE SEQUENCE</scope>
    <source>
        <strain evidence="6">CBS 10844</strain>
    </source>
</reference>
<proteinExistence type="inferred from homology"/>
<dbReference type="PANTHER" id="PTHR23088:SF27">
    <property type="entry name" value="DEAMINATED GLUTATHIONE AMIDASE"/>
    <property type="match status" value="1"/>
</dbReference>
<dbReference type="FunFam" id="3.60.110.10:FF:000024">
    <property type="entry name" value="Deaminated glutathione amidase"/>
    <property type="match status" value="1"/>
</dbReference>
<dbReference type="GeneID" id="73377834"/>
<dbReference type="EMBL" id="JAHUZD010000019">
    <property type="protein sequence ID" value="KAI3406925.1"/>
    <property type="molecule type" value="Genomic_DNA"/>
</dbReference>
<evidence type="ECO:0000256" key="1">
    <source>
        <dbReference type="ARBA" id="ARBA00004496"/>
    </source>
</evidence>
<dbReference type="SUPFAM" id="SSF56317">
    <property type="entry name" value="Carbon-nitrogen hydrolase"/>
    <property type="match status" value="1"/>
</dbReference>
<dbReference type="InterPro" id="IPR045254">
    <property type="entry name" value="Nit1/2_C-N_Hydrolase"/>
</dbReference>
<dbReference type="InterPro" id="IPR003010">
    <property type="entry name" value="C-N_Hydrolase"/>
</dbReference>
<dbReference type="GO" id="GO:0016811">
    <property type="term" value="F:hydrolase activity, acting on carbon-nitrogen (but not peptide) bonds, in linear amides"/>
    <property type="evidence" value="ECO:0007669"/>
    <property type="project" value="InterPro"/>
</dbReference>
<comment type="subcellular location">
    <subcellularLocation>
        <location evidence="1">Cytoplasm</location>
    </subcellularLocation>
</comment>
<name>A0AAI9X0E5_9ASCO</name>
<gene>
    <name evidence="6" type="ORF">KGF56_000217</name>
</gene>
<organism evidence="6 7">
    <name type="scientific">Candida oxycetoniae</name>
    <dbReference type="NCBI Taxonomy" id="497107"/>
    <lineage>
        <taxon>Eukaryota</taxon>
        <taxon>Fungi</taxon>
        <taxon>Dikarya</taxon>
        <taxon>Ascomycota</taxon>
        <taxon>Saccharomycotina</taxon>
        <taxon>Pichiomycetes</taxon>
        <taxon>Debaryomycetaceae</taxon>
        <taxon>Candida/Lodderomyces clade</taxon>
        <taxon>Candida</taxon>
    </lineage>
</organism>
<evidence type="ECO:0000256" key="3">
    <source>
        <dbReference type="ARBA" id="ARBA00022490"/>
    </source>
</evidence>
<dbReference type="AlphaFoldDB" id="A0AAI9X0E5"/>
<dbReference type="Gene3D" id="3.60.110.10">
    <property type="entry name" value="Carbon-nitrogen hydrolase"/>
    <property type="match status" value="1"/>
</dbReference>
<dbReference type="GO" id="GO:0005737">
    <property type="term" value="C:cytoplasm"/>
    <property type="evidence" value="ECO:0007669"/>
    <property type="project" value="UniProtKB-SubCell"/>
</dbReference>
<dbReference type="InterPro" id="IPR036526">
    <property type="entry name" value="C-N_Hydrolase_sf"/>
</dbReference>